<dbReference type="SUPFAM" id="SSF48264">
    <property type="entry name" value="Cytochrome P450"/>
    <property type="match status" value="1"/>
</dbReference>
<evidence type="ECO:0000256" key="1">
    <source>
        <dbReference type="ARBA" id="ARBA00010617"/>
    </source>
</evidence>
<dbReference type="EMBL" id="AMWN01000002">
    <property type="protein sequence ID" value="EXJ94377.1"/>
    <property type="molecule type" value="Genomic_DNA"/>
</dbReference>
<dbReference type="Gene3D" id="1.10.630.10">
    <property type="entry name" value="Cytochrome P450"/>
    <property type="match status" value="1"/>
</dbReference>
<dbReference type="eggNOG" id="KOG0156">
    <property type="taxonomic scope" value="Eukaryota"/>
</dbReference>
<evidence type="ECO:0000313" key="6">
    <source>
        <dbReference type="EMBL" id="EXJ94377.1"/>
    </source>
</evidence>
<proteinExistence type="inferred from homology"/>
<evidence type="ECO:0000313" key="7">
    <source>
        <dbReference type="Proteomes" id="UP000019484"/>
    </source>
</evidence>
<dbReference type="PANTHER" id="PTHR46300:SF9">
    <property type="entry name" value="P450, PUTATIVE-RELATED"/>
    <property type="match status" value="1"/>
</dbReference>
<evidence type="ECO:0000256" key="3">
    <source>
        <dbReference type="ARBA" id="ARBA00023002"/>
    </source>
</evidence>
<dbReference type="InterPro" id="IPR002401">
    <property type="entry name" value="Cyt_P450_E_grp-I"/>
</dbReference>
<dbReference type="RefSeq" id="XP_007721871.1">
    <property type="nucleotide sequence ID" value="XM_007723681.1"/>
</dbReference>
<keyword evidence="2 5" id="KW-0479">Metal-binding</keyword>
<dbReference type="PRINTS" id="PR00463">
    <property type="entry name" value="EP450I"/>
</dbReference>
<dbReference type="InterPro" id="IPR050364">
    <property type="entry name" value="Cytochrome_P450_fung"/>
</dbReference>
<gene>
    <name evidence="6" type="ORF">A1O1_02771</name>
</gene>
<reference evidence="6 7" key="1">
    <citation type="submission" date="2013-03" db="EMBL/GenBank/DDBJ databases">
        <title>The Genome Sequence of Capronia coronata CBS 617.96.</title>
        <authorList>
            <consortium name="The Broad Institute Genomics Platform"/>
            <person name="Cuomo C."/>
            <person name="de Hoog S."/>
            <person name="Gorbushina A."/>
            <person name="Walker B."/>
            <person name="Young S.K."/>
            <person name="Zeng Q."/>
            <person name="Gargeya S."/>
            <person name="Fitzgerald M."/>
            <person name="Haas B."/>
            <person name="Abouelleil A."/>
            <person name="Allen A.W."/>
            <person name="Alvarado L."/>
            <person name="Arachchi H.M."/>
            <person name="Berlin A.M."/>
            <person name="Chapman S.B."/>
            <person name="Gainer-Dewar J."/>
            <person name="Goldberg J."/>
            <person name="Griggs A."/>
            <person name="Gujja S."/>
            <person name="Hansen M."/>
            <person name="Howarth C."/>
            <person name="Imamovic A."/>
            <person name="Ireland A."/>
            <person name="Larimer J."/>
            <person name="McCowan C."/>
            <person name="Murphy C."/>
            <person name="Pearson M."/>
            <person name="Poon T.W."/>
            <person name="Priest M."/>
            <person name="Roberts A."/>
            <person name="Saif S."/>
            <person name="Shea T."/>
            <person name="Sisk P."/>
            <person name="Sykes S."/>
            <person name="Wortman J."/>
            <person name="Nusbaum C."/>
            <person name="Birren B."/>
        </authorList>
    </citation>
    <scope>NUCLEOTIDE SEQUENCE [LARGE SCALE GENOMIC DNA]</scope>
    <source>
        <strain evidence="6 7">CBS 617.96</strain>
    </source>
</reference>
<keyword evidence="3" id="KW-0560">Oxidoreductase</keyword>
<dbReference type="GO" id="GO:0004497">
    <property type="term" value="F:monooxygenase activity"/>
    <property type="evidence" value="ECO:0007669"/>
    <property type="project" value="InterPro"/>
</dbReference>
<keyword evidence="4 5" id="KW-0408">Iron</keyword>
<dbReference type="GO" id="GO:0020037">
    <property type="term" value="F:heme binding"/>
    <property type="evidence" value="ECO:0007669"/>
    <property type="project" value="InterPro"/>
</dbReference>
<name>W9YNA5_9EURO</name>
<dbReference type="InterPro" id="IPR001128">
    <property type="entry name" value="Cyt_P450"/>
</dbReference>
<evidence type="ECO:0000256" key="2">
    <source>
        <dbReference type="ARBA" id="ARBA00022723"/>
    </source>
</evidence>
<sequence>MAIAKSLQLDLFPKGFPSLMKADWALISGVAFLLMALLLLKLAYSTDIPKISGIPELPGAKPFIGHLHLHAGASGENDAMLWSRWGEKLNTDLLQVKLGNRRIVIANSFNMVRDLFVRNAAQTSARPRQYIFEHYIGYDIGSHSLDDNFKRQRMAGIKSVQPRQWPVYYPMLAREGFELVQTLAQDGEFGQKSLFVLELFRKVSMNLAFELTFAKRFARADDPWLQEYVANAKAITKVRGASNTWIDFVPLMRLLPGAKTDAEQGRIGSKNRDRMIAEVLVELQNKIAKGEEVDCIASSVLKDKDSALSLDQAVKCSMSMLQGGVETIPSHLFAGLGGLLSPKGLEMQERAYQAIREVYASDEEAIEKSFTEEKVPYVCAIYKEMLRYYTIVPFSLPREAMTDIKLKNRGGVDVVIPAGTYLYMNAEGGGHDPARFGPDAHEFNPARWLEKPEINGPGLPHYAYGTGSRACPAWQISNRIMYGLLMRMLIAFRLQPDEKAPPPPDYFTYGETPWGAVNVPKQFMVKFVPRDPERLKDMLGAEGQKYQ</sequence>
<dbReference type="OrthoDB" id="1055148at2759"/>
<feature type="binding site" description="axial binding residue" evidence="5">
    <location>
        <position position="471"/>
    </location>
    <ligand>
        <name>heme</name>
        <dbReference type="ChEBI" id="CHEBI:30413"/>
    </ligand>
    <ligandPart>
        <name>Fe</name>
        <dbReference type="ChEBI" id="CHEBI:18248"/>
    </ligandPart>
</feature>
<dbReference type="STRING" id="1182541.W9YNA5"/>
<comment type="similarity">
    <text evidence="1">Belongs to the cytochrome P450 family.</text>
</comment>
<evidence type="ECO:0000256" key="5">
    <source>
        <dbReference type="PIRSR" id="PIRSR602401-1"/>
    </source>
</evidence>
<dbReference type="GO" id="GO:0005506">
    <property type="term" value="F:iron ion binding"/>
    <property type="evidence" value="ECO:0007669"/>
    <property type="project" value="InterPro"/>
</dbReference>
<comment type="cofactor">
    <cofactor evidence="5">
        <name>heme</name>
        <dbReference type="ChEBI" id="CHEBI:30413"/>
    </cofactor>
</comment>
<dbReference type="Pfam" id="PF00067">
    <property type="entry name" value="p450"/>
    <property type="match status" value="1"/>
</dbReference>
<dbReference type="GeneID" id="19157670"/>
<evidence type="ECO:0008006" key="8">
    <source>
        <dbReference type="Google" id="ProtNLM"/>
    </source>
</evidence>
<organism evidence="6 7">
    <name type="scientific">Capronia coronata CBS 617.96</name>
    <dbReference type="NCBI Taxonomy" id="1182541"/>
    <lineage>
        <taxon>Eukaryota</taxon>
        <taxon>Fungi</taxon>
        <taxon>Dikarya</taxon>
        <taxon>Ascomycota</taxon>
        <taxon>Pezizomycotina</taxon>
        <taxon>Eurotiomycetes</taxon>
        <taxon>Chaetothyriomycetidae</taxon>
        <taxon>Chaetothyriales</taxon>
        <taxon>Herpotrichiellaceae</taxon>
        <taxon>Capronia</taxon>
    </lineage>
</organism>
<dbReference type="HOGENOM" id="CLU_001570_2_4_1"/>
<dbReference type="Proteomes" id="UP000019484">
    <property type="component" value="Unassembled WGS sequence"/>
</dbReference>
<evidence type="ECO:0000256" key="4">
    <source>
        <dbReference type="ARBA" id="ARBA00023004"/>
    </source>
</evidence>
<keyword evidence="5" id="KW-0349">Heme</keyword>
<keyword evidence="7" id="KW-1185">Reference proteome</keyword>
<dbReference type="PANTHER" id="PTHR46300">
    <property type="entry name" value="P450, PUTATIVE (EUROFUNG)-RELATED-RELATED"/>
    <property type="match status" value="1"/>
</dbReference>
<dbReference type="AlphaFoldDB" id="W9YNA5"/>
<dbReference type="InterPro" id="IPR036396">
    <property type="entry name" value="Cyt_P450_sf"/>
</dbReference>
<accession>W9YNA5</accession>
<protein>
    <recommendedName>
        <fullName evidence="8">Cytochrome P450</fullName>
    </recommendedName>
</protein>
<dbReference type="GO" id="GO:0016705">
    <property type="term" value="F:oxidoreductase activity, acting on paired donors, with incorporation or reduction of molecular oxygen"/>
    <property type="evidence" value="ECO:0007669"/>
    <property type="project" value="InterPro"/>
</dbReference>
<comment type="caution">
    <text evidence="6">The sequence shown here is derived from an EMBL/GenBank/DDBJ whole genome shotgun (WGS) entry which is preliminary data.</text>
</comment>